<dbReference type="EMBL" id="CP000356">
    <property type="protein sequence ID" value="ABF53285.1"/>
    <property type="molecule type" value="Genomic_DNA"/>
</dbReference>
<dbReference type="Proteomes" id="UP000006578">
    <property type="component" value="Chromosome"/>
</dbReference>
<accession>Q1GST7</accession>
<evidence type="ECO:0000256" key="4">
    <source>
        <dbReference type="ARBA" id="ARBA00022989"/>
    </source>
</evidence>
<reference evidence="7 8" key="1">
    <citation type="journal article" date="2009" name="Proc. Natl. Acad. Sci. U.S.A.">
        <title>The genomic basis of trophic strategy in marine bacteria.</title>
        <authorList>
            <person name="Lauro F.M."/>
            <person name="McDougald D."/>
            <person name="Thomas T."/>
            <person name="Williams T.J."/>
            <person name="Egan S."/>
            <person name="Rice S."/>
            <person name="DeMaere M.Z."/>
            <person name="Ting L."/>
            <person name="Ertan H."/>
            <person name="Johnson J."/>
            <person name="Ferriera S."/>
            <person name="Lapidus A."/>
            <person name="Anderson I."/>
            <person name="Kyrpides N."/>
            <person name="Munk A.C."/>
            <person name="Detter C."/>
            <person name="Han C.S."/>
            <person name="Brown M.V."/>
            <person name="Robb F.T."/>
            <person name="Kjelleberg S."/>
            <person name="Cavicchioli R."/>
        </authorList>
    </citation>
    <scope>NUCLEOTIDE SEQUENCE [LARGE SCALE GENOMIC DNA]</scope>
    <source>
        <strain evidence="8">DSM 13593 / LMG 18877 / RB2256</strain>
    </source>
</reference>
<keyword evidence="2" id="KW-1003">Cell membrane</keyword>
<evidence type="ECO:0000256" key="3">
    <source>
        <dbReference type="ARBA" id="ARBA00022692"/>
    </source>
</evidence>
<protein>
    <submittedName>
        <fullName evidence="7">Polysaccharide biosynthesis protein</fullName>
    </submittedName>
</protein>
<feature type="transmembrane region" description="Helical" evidence="6">
    <location>
        <begin position="182"/>
        <end position="208"/>
    </location>
</feature>
<dbReference type="AlphaFoldDB" id="Q1GST7"/>
<feature type="transmembrane region" description="Helical" evidence="6">
    <location>
        <begin position="342"/>
        <end position="366"/>
    </location>
</feature>
<dbReference type="RefSeq" id="WP_011541865.1">
    <property type="nucleotide sequence ID" value="NC_008048.1"/>
</dbReference>
<feature type="transmembrane region" description="Helical" evidence="6">
    <location>
        <begin position="82"/>
        <end position="107"/>
    </location>
</feature>
<dbReference type="eggNOG" id="COG2244">
    <property type="taxonomic scope" value="Bacteria"/>
</dbReference>
<organism evidence="7 8">
    <name type="scientific">Sphingopyxis alaskensis (strain DSM 13593 / LMG 18877 / RB2256)</name>
    <name type="common">Sphingomonas alaskensis</name>
    <dbReference type="NCBI Taxonomy" id="317655"/>
    <lineage>
        <taxon>Bacteria</taxon>
        <taxon>Pseudomonadati</taxon>
        <taxon>Pseudomonadota</taxon>
        <taxon>Alphaproteobacteria</taxon>
        <taxon>Sphingomonadales</taxon>
        <taxon>Sphingomonadaceae</taxon>
        <taxon>Sphingopyxis</taxon>
    </lineage>
</organism>
<dbReference type="HOGENOM" id="CLU_537124_0_0_5"/>
<feature type="transmembrane region" description="Helical" evidence="6">
    <location>
        <begin position="459"/>
        <end position="481"/>
    </location>
</feature>
<evidence type="ECO:0000256" key="5">
    <source>
        <dbReference type="ARBA" id="ARBA00023136"/>
    </source>
</evidence>
<dbReference type="InterPro" id="IPR002797">
    <property type="entry name" value="Polysacc_synth"/>
</dbReference>
<dbReference type="Pfam" id="PF01943">
    <property type="entry name" value="Polysacc_synt"/>
    <property type="match status" value="1"/>
</dbReference>
<dbReference type="KEGG" id="sal:Sala_1572"/>
<evidence type="ECO:0000256" key="1">
    <source>
        <dbReference type="ARBA" id="ARBA00004651"/>
    </source>
</evidence>
<dbReference type="OrthoDB" id="7604989at2"/>
<evidence type="ECO:0000313" key="7">
    <source>
        <dbReference type="EMBL" id="ABF53285.1"/>
    </source>
</evidence>
<feature type="transmembrane region" description="Helical" evidence="6">
    <location>
        <begin position="303"/>
        <end position="330"/>
    </location>
</feature>
<sequence>MFASLARNVALTGVAYFIVSLIGLLLAPVLIAAYGVVGYGQIILARIFLPSAAFGFLDLGVGENSTRLVANARASGNWLGAAQGITVLCVISLAVSLTAAGAVALAADHIAGWLSIPSAQRHGFAGVLRVTAAMLPFLFLSLVAEGIIKGFERFGQLRSCEVASALTFGIAALILVDRGHDANAICMAFLAGVVLRAAMATLFAVGLCRESGLRLARYDRTTRREIFAWSRTMLSNKLLGVMQTQMASPLLGFLAGPAAVGLFDAIVRIPRFAKSIFSLTSSTVVPLAARLQAGGEAAAVSKLGLVGTLTAFVLFAPATVMAMAFARPIIHHWLGSAIEPHWVWLSLMLFVPLLGVSTSFGGSMLLARHDAVRRLNRLALIQVTLQIGLSLVLLPLVSPWSFVIGQVASVIAVYPFQIDLIRRDLGMGNGLFRWLLIIFVSSLGVSLLCRAAAPAPDLAELVLILTGVSVIWTVMLIALMIKPDERARLWQHIRSLAQNRNA</sequence>
<evidence type="ECO:0000256" key="2">
    <source>
        <dbReference type="ARBA" id="ARBA00022475"/>
    </source>
</evidence>
<feature type="transmembrane region" description="Helical" evidence="6">
    <location>
        <begin position="434"/>
        <end position="453"/>
    </location>
</feature>
<feature type="transmembrane region" description="Helical" evidence="6">
    <location>
        <begin position="12"/>
        <end position="37"/>
    </location>
</feature>
<keyword evidence="8" id="KW-1185">Reference proteome</keyword>
<dbReference type="STRING" id="317655.Sala_1572"/>
<gene>
    <name evidence="7" type="ordered locus">Sala_1572</name>
</gene>
<keyword evidence="5 6" id="KW-0472">Membrane</keyword>
<dbReference type="GO" id="GO:0005886">
    <property type="term" value="C:plasma membrane"/>
    <property type="evidence" value="ECO:0007669"/>
    <property type="project" value="UniProtKB-SubCell"/>
</dbReference>
<evidence type="ECO:0000313" key="8">
    <source>
        <dbReference type="Proteomes" id="UP000006578"/>
    </source>
</evidence>
<dbReference type="InterPro" id="IPR050833">
    <property type="entry name" value="Poly_Biosynth_Transport"/>
</dbReference>
<feature type="transmembrane region" description="Helical" evidence="6">
    <location>
        <begin position="160"/>
        <end position="176"/>
    </location>
</feature>
<dbReference type="PANTHER" id="PTHR30250">
    <property type="entry name" value="PST FAMILY PREDICTED COLANIC ACID TRANSPORTER"/>
    <property type="match status" value="1"/>
</dbReference>
<evidence type="ECO:0000256" key="6">
    <source>
        <dbReference type="SAM" id="Phobius"/>
    </source>
</evidence>
<comment type="subcellular location">
    <subcellularLocation>
        <location evidence="1">Cell membrane</location>
        <topology evidence="1">Multi-pass membrane protein</topology>
    </subcellularLocation>
</comment>
<name>Q1GST7_SPHAL</name>
<keyword evidence="3 6" id="KW-0812">Transmembrane</keyword>
<proteinExistence type="predicted"/>
<dbReference type="PANTHER" id="PTHR30250:SF26">
    <property type="entry name" value="PSMA PROTEIN"/>
    <property type="match status" value="1"/>
</dbReference>
<feature type="transmembrane region" description="Helical" evidence="6">
    <location>
        <begin position="43"/>
        <end position="61"/>
    </location>
</feature>
<keyword evidence="4 6" id="KW-1133">Transmembrane helix</keyword>
<feature type="transmembrane region" description="Helical" evidence="6">
    <location>
        <begin position="127"/>
        <end position="148"/>
    </location>
</feature>